<dbReference type="Proteomes" id="UP000294545">
    <property type="component" value="Unassembled WGS sequence"/>
</dbReference>
<evidence type="ECO:0000313" key="4">
    <source>
        <dbReference type="Proteomes" id="UP000294545"/>
    </source>
</evidence>
<dbReference type="AlphaFoldDB" id="A0A4R1N0L3"/>
<comment type="caution">
    <text evidence="3">The sequence shown here is derived from an EMBL/GenBank/DDBJ whole genome shotgun (WGS) entry which is preliminary data.</text>
</comment>
<reference evidence="3 4" key="1">
    <citation type="submission" date="2019-03" db="EMBL/GenBank/DDBJ databases">
        <title>Genomic Encyclopedia of Type Strains, Phase IV (KMG-IV): sequencing the most valuable type-strain genomes for metagenomic binning, comparative biology and taxonomic classification.</title>
        <authorList>
            <person name="Goeker M."/>
        </authorList>
    </citation>
    <scope>NUCLEOTIDE SEQUENCE [LARGE SCALE GENOMIC DNA]</scope>
    <source>
        <strain evidence="3 4">DSM 24176</strain>
    </source>
</reference>
<dbReference type="Gene3D" id="3.10.20.600">
    <property type="match status" value="1"/>
</dbReference>
<accession>A0A4R1N0L3</accession>
<organism evidence="3 4">
    <name type="scientific">Natranaerovirga hydrolytica</name>
    <dbReference type="NCBI Taxonomy" id="680378"/>
    <lineage>
        <taxon>Bacteria</taxon>
        <taxon>Bacillati</taxon>
        <taxon>Bacillota</taxon>
        <taxon>Clostridia</taxon>
        <taxon>Lachnospirales</taxon>
        <taxon>Natranaerovirgaceae</taxon>
        <taxon>Natranaerovirga</taxon>
    </lineage>
</organism>
<dbReference type="GO" id="GO:0015628">
    <property type="term" value="P:protein secretion by the type II secretion system"/>
    <property type="evidence" value="ECO:0007669"/>
    <property type="project" value="TreeGrafter"/>
</dbReference>
<evidence type="ECO:0000313" key="3">
    <source>
        <dbReference type="EMBL" id="TCK98412.1"/>
    </source>
</evidence>
<dbReference type="Pfam" id="PF12836">
    <property type="entry name" value="HHH_3"/>
    <property type="match status" value="1"/>
</dbReference>
<dbReference type="InterPro" id="IPR019554">
    <property type="entry name" value="Soluble_ligand-bd"/>
</dbReference>
<dbReference type="EMBL" id="SMGQ01000011">
    <property type="protein sequence ID" value="TCK98412.1"/>
    <property type="molecule type" value="Genomic_DNA"/>
</dbReference>
<dbReference type="PANTHER" id="PTHR21180:SF32">
    <property type="entry name" value="ENDONUCLEASE_EXONUCLEASE_PHOSPHATASE FAMILY DOMAIN-CONTAINING PROTEIN 1"/>
    <property type="match status" value="1"/>
</dbReference>
<dbReference type="SUPFAM" id="SSF47781">
    <property type="entry name" value="RuvA domain 2-like"/>
    <property type="match status" value="1"/>
</dbReference>
<dbReference type="GO" id="GO:0003677">
    <property type="term" value="F:DNA binding"/>
    <property type="evidence" value="ECO:0007669"/>
    <property type="project" value="InterPro"/>
</dbReference>
<name>A0A4R1N0L3_9FIRM</name>
<dbReference type="InterPro" id="IPR003583">
    <property type="entry name" value="Hlx-hairpin-Hlx_DNA-bd_motif"/>
</dbReference>
<dbReference type="PANTHER" id="PTHR21180">
    <property type="entry name" value="ENDONUCLEASE/EXONUCLEASE/PHOSPHATASE FAMILY DOMAIN-CONTAINING PROTEIN 1"/>
    <property type="match status" value="1"/>
</dbReference>
<feature type="domain" description="Helix-hairpin-helix DNA-binding motif class 1" evidence="2">
    <location>
        <begin position="179"/>
        <end position="198"/>
    </location>
</feature>
<dbReference type="RefSeq" id="WP_132280936.1">
    <property type="nucleotide sequence ID" value="NZ_SMGQ01000011.1"/>
</dbReference>
<sequence length="201" mass="22633">MKFNKYVKLVVVFSMVLLFGMVYILVVFEVEGDVLIVDGYYEEEDALDIEANEDTHSIEEDDLFNYVFVSGAIKNPGVYEVEDNTRVFTVIKLAGGLEEDADINAVNQAEPVMDGQHIYFPTVKEVEEGYSVEASQSNFLININTATLEQLATLPSIGEVKARSIIDYRTSQGKFQSTEEIMNIDGIKDGIYNRIKEFITI</sequence>
<feature type="transmembrane region" description="Helical" evidence="1">
    <location>
        <begin position="7"/>
        <end position="28"/>
    </location>
</feature>
<keyword evidence="1" id="KW-1133">Transmembrane helix</keyword>
<dbReference type="SMART" id="SM00278">
    <property type="entry name" value="HhH1"/>
    <property type="match status" value="2"/>
</dbReference>
<dbReference type="GO" id="GO:0015627">
    <property type="term" value="C:type II protein secretion system complex"/>
    <property type="evidence" value="ECO:0007669"/>
    <property type="project" value="TreeGrafter"/>
</dbReference>
<proteinExistence type="predicted"/>
<gene>
    <name evidence="3" type="ORF">EDC19_0832</name>
</gene>
<protein>
    <submittedName>
        <fullName evidence="3">Competence protein ComEA</fullName>
    </submittedName>
</protein>
<dbReference type="InterPro" id="IPR010994">
    <property type="entry name" value="RuvA_2-like"/>
</dbReference>
<dbReference type="OrthoDB" id="9790239at2"/>
<evidence type="ECO:0000259" key="2">
    <source>
        <dbReference type="SMART" id="SM00278"/>
    </source>
</evidence>
<dbReference type="Gene3D" id="1.10.150.280">
    <property type="entry name" value="AF1531-like domain"/>
    <property type="match status" value="1"/>
</dbReference>
<dbReference type="InterPro" id="IPR051675">
    <property type="entry name" value="Endo/Exo/Phosphatase_dom_1"/>
</dbReference>
<keyword evidence="4" id="KW-1185">Reference proteome</keyword>
<evidence type="ECO:0000256" key="1">
    <source>
        <dbReference type="SAM" id="Phobius"/>
    </source>
</evidence>
<keyword evidence="1" id="KW-0472">Membrane</keyword>
<dbReference type="Pfam" id="PF10531">
    <property type="entry name" value="SLBB"/>
    <property type="match status" value="1"/>
</dbReference>
<dbReference type="GO" id="GO:0006281">
    <property type="term" value="P:DNA repair"/>
    <property type="evidence" value="ECO:0007669"/>
    <property type="project" value="InterPro"/>
</dbReference>
<feature type="domain" description="Helix-hairpin-helix DNA-binding motif class 1" evidence="2">
    <location>
        <begin position="149"/>
        <end position="168"/>
    </location>
</feature>
<keyword evidence="1" id="KW-0812">Transmembrane</keyword>